<dbReference type="PANTHER" id="PTHR11239:SF12">
    <property type="entry name" value="DNA-DIRECTED RNA POLYMERASE III SUBUNIT RPC10"/>
    <property type="match status" value="1"/>
</dbReference>
<reference evidence="8" key="1">
    <citation type="journal article" date="2021" name="IMA Fungus">
        <title>Genomic characterization of three marine fungi, including Emericellopsis atlantica sp. nov. with signatures of a generalist lifestyle and marine biomass degradation.</title>
        <authorList>
            <person name="Hagestad O.C."/>
            <person name="Hou L."/>
            <person name="Andersen J.H."/>
            <person name="Hansen E.H."/>
            <person name="Altermark B."/>
            <person name="Li C."/>
            <person name="Kuhnert E."/>
            <person name="Cox R.J."/>
            <person name="Crous P.W."/>
            <person name="Spatafora J.W."/>
            <person name="Lail K."/>
            <person name="Amirebrahimi M."/>
            <person name="Lipzen A."/>
            <person name="Pangilinan J."/>
            <person name="Andreopoulos W."/>
            <person name="Hayes R.D."/>
            <person name="Ng V."/>
            <person name="Grigoriev I.V."/>
            <person name="Jackson S.A."/>
            <person name="Sutton T.D.S."/>
            <person name="Dobson A.D.W."/>
            <person name="Rama T."/>
        </authorList>
    </citation>
    <scope>NUCLEOTIDE SEQUENCE</scope>
    <source>
        <strain evidence="8">TRa018bII</strain>
    </source>
</reference>
<name>A0A9P7YGK3_9HELO</name>
<keyword evidence="1 5" id="KW-0479">Metal-binding</keyword>
<dbReference type="EMBL" id="MU251503">
    <property type="protein sequence ID" value="KAG9233374.1"/>
    <property type="molecule type" value="Genomic_DNA"/>
</dbReference>
<dbReference type="SUPFAM" id="SSF57783">
    <property type="entry name" value="Zinc beta-ribbon"/>
    <property type="match status" value="1"/>
</dbReference>
<dbReference type="InterPro" id="IPR001222">
    <property type="entry name" value="Znf_TFIIS"/>
</dbReference>
<dbReference type="SMART" id="SM00440">
    <property type="entry name" value="ZnF_C2C2"/>
    <property type="match status" value="1"/>
</dbReference>
<evidence type="ECO:0000313" key="9">
    <source>
        <dbReference type="Proteomes" id="UP000824998"/>
    </source>
</evidence>
<comment type="similarity">
    <text evidence="4">Belongs to the archaeal rpoM/eukaryotic RPA12/RPB9/RPC11 RNA polymerase family.</text>
</comment>
<evidence type="ECO:0000256" key="4">
    <source>
        <dbReference type="PIRNR" id="PIRNR005586"/>
    </source>
</evidence>
<keyword evidence="4" id="KW-0240">DNA-directed RNA polymerase</keyword>
<dbReference type="PANTHER" id="PTHR11239">
    <property type="entry name" value="DNA-DIRECTED RNA POLYMERASE"/>
    <property type="match status" value="1"/>
</dbReference>
<evidence type="ECO:0000256" key="6">
    <source>
        <dbReference type="PIRSR" id="PIRSR005586-2"/>
    </source>
</evidence>
<sequence>MLVFCPSCSNVLSVSAVLASSTNNPLEVNKNRLECKTCPYQFLLTKKFFERKFIKTEKKDDVFGGPDAWDNTDKMRIQCPNGGCDGMEAAFFSVQIRSADEPSTNFFRCMVCEHRWRSE</sequence>
<dbReference type="GO" id="GO:0003899">
    <property type="term" value="F:DNA-directed RNA polymerase activity"/>
    <property type="evidence" value="ECO:0007669"/>
    <property type="project" value="InterPro"/>
</dbReference>
<feature type="domain" description="TFIIS-type" evidence="7">
    <location>
        <begin position="75"/>
        <end position="117"/>
    </location>
</feature>
<proteinExistence type="inferred from homology"/>
<feature type="binding site" evidence="5">
    <location>
        <position position="112"/>
    </location>
    <ligand>
        <name>Zn(2+)</name>
        <dbReference type="ChEBI" id="CHEBI:29105"/>
        <label>2</label>
    </ligand>
</feature>
<keyword evidence="9" id="KW-1185">Reference proteome</keyword>
<feature type="binding site" evidence="5">
    <location>
        <position position="109"/>
    </location>
    <ligand>
        <name>Zn(2+)</name>
        <dbReference type="ChEBI" id="CHEBI:29105"/>
        <label>2</label>
    </ligand>
</feature>
<comment type="function">
    <text evidence="4">DNA-dependent RNA polymerase catalyzes the transcription of DNA into RNA using the four ribonucleoside triphosphates as substrates.</text>
</comment>
<dbReference type="GO" id="GO:0005666">
    <property type="term" value="C:RNA polymerase III complex"/>
    <property type="evidence" value="ECO:0007669"/>
    <property type="project" value="TreeGrafter"/>
</dbReference>
<feature type="binding site" evidence="5">
    <location>
        <position position="79"/>
    </location>
    <ligand>
        <name>Zn(2+)</name>
        <dbReference type="ChEBI" id="CHEBI:29105"/>
        <label>2</label>
    </ligand>
</feature>
<dbReference type="GO" id="GO:0008270">
    <property type="term" value="F:zinc ion binding"/>
    <property type="evidence" value="ECO:0007669"/>
    <property type="project" value="UniProtKB-KW"/>
</dbReference>
<keyword evidence="4" id="KW-0804">Transcription</keyword>
<evidence type="ECO:0000256" key="3">
    <source>
        <dbReference type="ARBA" id="ARBA00022833"/>
    </source>
</evidence>
<dbReference type="OrthoDB" id="282152at2759"/>
<dbReference type="PIRSF" id="PIRSF005586">
    <property type="entry name" value="RNApol_RpoM"/>
    <property type="match status" value="1"/>
</dbReference>
<dbReference type="InterPro" id="IPR012164">
    <property type="entry name" value="Rpa12/Rpb9/Rpc10/TFS"/>
</dbReference>
<dbReference type="Pfam" id="PF01096">
    <property type="entry name" value="Zn_ribbon_TFIIS"/>
    <property type="match status" value="1"/>
</dbReference>
<keyword evidence="4" id="KW-0539">Nucleus</keyword>
<comment type="caution">
    <text evidence="8">The sequence shown here is derived from an EMBL/GenBank/DDBJ whole genome shotgun (WGS) entry which is preliminary data.</text>
</comment>
<feature type="binding site" evidence="5">
    <location>
        <position position="84"/>
    </location>
    <ligand>
        <name>Zn(2+)</name>
        <dbReference type="ChEBI" id="CHEBI:29105"/>
        <label>2</label>
    </ligand>
</feature>
<keyword evidence="2 6" id="KW-0863">Zinc-finger</keyword>
<evidence type="ECO:0000256" key="2">
    <source>
        <dbReference type="ARBA" id="ARBA00022771"/>
    </source>
</evidence>
<evidence type="ECO:0000256" key="5">
    <source>
        <dbReference type="PIRSR" id="PIRSR005586-1"/>
    </source>
</evidence>
<dbReference type="PROSITE" id="PS51133">
    <property type="entry name" value="ZF_TFIIS_2"/>
    <property type="match status" value="1"/>
</dbReference>
<dbReference type="Proteomes" id="UP000824998">
    <property type="component" value="Unassembled WGS sequence"/>
</dbReference>
<evidence type="ECO:0000256" key="1">
    <source>
        <dbReference type="ARBA" id="ARBA00022723"/>
    </source>
</evidence>
<accession>A0A9P7YGK3</accession>
<dbReference type="Gene3D" id="2.20.25.10">
    <property type="match status" value="1"/>
</dbReference>
<dbReference type="GO" id="GO:0003676">
    <property type="term" value="F:nucleic acid binding"/>
    <property type="evidence" value="ECO:0007669"/>
    <property type="project" value="InterPro"/>
</dbReference>
<protein>
    <recommendedName>
        <fullName evidence="4">DNA-directed RNA polymerase subunit</fullName>
    </recommendedName>
</protein>
<feature type="binding site" evidence="5">
    <location>
        <position position="38"/>
    </location>
    <ligand>
        <name>Zn(2+)</name>
        <dbReference type="ChEBI" id="CHEBI:29105"/>
        <label>1</label>
    </ligand>
</feature>
<evidence type="ECO:0000313" key="8">
    <source>
        <dbReference type="EMBL" id="KAG9233374.1"/>
    </source>
</evidence>
<gene>
    <name evidence="8" type="ORF">BJ875DRAFT_543807</name>
</gene>
<comment type="subcellular location">
    <subcellularLocation>
        <location evidence="4">Nucleus</location>
    </subcellularLocation>
</comment>
<feature type="binding site" evidence="5">
    <location>
        <position position="5"/>
    </location>
    <ligand>
        <name>Zn(2+)</name>
        <dbReference type="ChEBI" id="CHEBI:29105"/>
        <label>1</label>
    </ligand>
</feature>
<organism evidence="8 9">
    <name type="scientific">Amylocarpus encephaloides</name>
    <dbReference type="NCBI Taxonomy" id="45428"/>
    <lineage>
        <taxon>Eukaryota</taxon>
        <taxon>Fungi</taxon>
        <taxon>Dikarya</taxon>
        <taxon>Ascomycota</taxon>
        <taxon>Pezizomycotina</taxon>
        <taxon>Leotiomycetes</taxon>
        <taxon>Helotiales</taxon>
        <taxon>Helotiales incertae sedis</taxon>
        <taxon>Amylocarpus</taxon>
    </lineage>
</organism>
<feature type="binding site" evidence="5">
    <location>
        <position position="8"/>
    </location>
    <ligand>
        <name>Zn(2+)</name>
        <dbReference type="ChEBI" id="CHEBI:29105"/>
        <label>1</label>
    </ligand>
</feature>
<feature type="zinc finger region" description="C4-type" evidence="6">
    <location>
        <begin position="5"/>
        <end position="38"/>
    </location>
</feature>
<feature type="binding site" evidence="5">
    <location>
        <position position="35"/>
    </location>
    <ligand>
        <name>Zn(2+)</name>
        <dbReference type="ChEBI" id="CHEBI:29105"/>
        <label>1</label>
    </ligand>
</feature>
<dbReference type="AlphaFoldDB" id="A0A9P7YGK3"/>
<dbReference type="GO" id="GO:0006386">
    <property type="term" value="P:termination of RNA polymerase III transcription"/>
    <property type="evidence" value="ECO:0007669"/>
    <property type="project" value="TreeGrafter"/>
</dbReference>
<evidence type="ECO:0000259" key="7">
    <source>
        <dbReference type="PROSITE" id="PS51133"/>
    </source>
</evidence>
<keyword evidence="3 5" id="KW-0862">Zinc</keyword>